<dbReference type="GO" id="GO:0000160">
    <property type="term" value="P:phosphorelay signal transduction system"/>
    <property type="evidence" value="ECO:0007669"/>
    <property type="project" value="InterPro"/>
</dbReference>
<evidence type="ECO:0000259" key="2">
    <source>
        <dbReference type="PROSITE" id="PS50894"/>
    </source>
</evidence>
<dbReference type="GO" id="GO:0043424">
    <property type="term" value="F:protein histidine kinase binding"/>
    <property type="evidence" value="ECO:0007669"/>
    <property type="project" value="InterPro"/>
</dbReference>
<dbReference type="Pfam" id="PF01627">
    <property type="entry name" value="Hpt"/>
    <property type="match status" value="1"/>
</dbReference>
<evidence type="ECO:0000256" key="1">
    <source>
        <dbReference type="PROSITE-ProRule" id="PRU00110"/>
    </source>
</evidence>
<name>A0AAD4F7L2_9PEZI</name>
<dbReference type="InterPro" id="IPR008207">
    <property type="entry name" value="Sig_transdc_His_kin_Hpt_dom"/>
</dbReference>
<proteinExistence type="predicted"/>
<dbReference type="GO" id="GO:0005634">
    <property type="term" value="C:nucleus"/>
    <property type="evidence" value="ECO:0007669"/>
    <property type="project" value="TreeGrafter"/>
</dbReference>
<keyword evidence="1" id="KW-0597">Phosphoprotein</keyword>
<protein>
    <recommendedName>
        <fullName evidence="2">HPt domain-containing protein</fullName>
    </recommendedName>
</protein>
<dbReference type="PROSITE" id="PS50894">
    <property type="entry name" value="HPT"/>
    <property type="match status" value="1"/>
</dbReference>
<dbReference type="CDD" id="cd00088">
    <property type="entry name" value="HPT"/>
    <property type="match status" value="1"/>
</dbReference>
<comment type="caution">
    <text evidence="3">The sequence shown here is derived from an EMBL/GenBank/DDBJ whole genome shotgun (WGS) entry which is preliminary data.</text>
</comment>
<dbReference type="EMBL" id="JAHCVI010000001">
    <property type="protein sequence ID" value="KAG7294340.1"/>
    <property type="molecule type" value="Genomic_DNA"/>
</dbReference>
<dbReference type="InterPro" id="IPR036641">
    <property type="entry name" value="HPT_dom_sf"/>
</dbReference>
<dbReference type="Proteomes" id="UP001197093">
    <property type="component" value="Unassembled WGS sequence"/>
</dbReference>
<dbReference type="SUPFAM" id="SSF47226">
    <property type="entry name" value="Histidine-containing phosphotransfer domain, HPT domain"/>
    <property type="match status" value="1"/>
</dbReference>
<dbReference type="GO" id="GO:0009927">
    <property type="term" value="F:histidine phosphotransfer kinase activity"/>
    <property type="evidence" value="ECO:0007669"/>
    <property type="project" value="InterPro"/>
</dbReference>
<keyword evidence="4" id="KW-1185">Reference proteome</keyword>
<dbReference type="PANTHER" id="PTHR28242:SF52">
    <property type="entry name" value="PHOSPHORELAY INTERMEDIATE PROTEIN YPD1"/>
    <property type="match status" value="1"/>
</dbReference>
<dbReference type="AlphaFoldDB" id="A0AAD4F7L2"/>
<dbReference type="Gene3D" id="1.20.120.160">
    <property type="entry name" value="HPT domain"/>
    <property type="match status" value="1"/>
</dbReference>
<gene>
    <name evidence="3" type="ORF">NEMBOFW57_004411</name>
</gene>
<feature type="domain" description="HPt" evidence="2">
    <location>
        <begin position="29"/>
        <end position="134"/>
    </location>
</feature>
<organism evidence="3 4">
    <name type="scientific">Staphylotrichum longicolle</name>
    <dbReference type="NCBI Taxonomy" id="669026"/>
    <lineage>
        <taxon>Eukaryota</taxon>
        <taxon>Fungi</taxon>
        <taxon>Dikarya</taxon>
        <taxon>Ascomycota</taxon>
        <taxon>Pezizomycotina</taxon>
        <taxon>Sordariomycetes</taxon>
        <taxon>Sordariomycetidae</taxon>
        <taxon>Sordariales</taxon>
        <taxon>Chaetomiaceae</taxon>
        <taxon>Staphylotrichum</taxon>
    </lineage>
</organism>
<evidence type="ECO:0000313" key="4">
    <source>
        <dbReference type="Proteomes" id="UP001197093"/>
    </source>
</evidence>
<accession>A0AAD4F7L2</accession>
<dbReference type="InterPro" id="IPR045871">
    <property type="entry name" value="AHP1-5/YPD1"/>
</dbReference>
<reference evidence="3" key="1">
    <citation type="submission" date="2023-02" db="EMBL/GenBank/DDBJ databases">
        <authorList>
            <person name="Palmer J.M."/>
        </authorList>
    </citation>
    <scope>NUCLEOTIDE SEQUENCE</scope>
    <source>
        <strain evidence="3">FW57</strain>
    </source>
</reference>
<evidence type="ECO:0000313" key="3">
    <source>
        <dbReference type="EMBL" id="KAG7294340.1"/>
    </source>
</evidence>
<feature type="modified residue" description="Phosphohistidine" evidence="1">
    <location>
        <position position="68"/>
    </location>
</feature>
<dbReference type="GO" id="GO:0005737">
    <property type="term" value="C:cytoplasm"/>
    <property type="evidence" value="ECO:0007669"/>
    <property type="project" value="TreeGrafter"/>
</dbReference>
<sequence>MLGIDDRDDQDIDDMLDFGDHVDDAIFSQILEMDESEEERDFSAPLVLNFFEQASETFDKMQSALLGHFLKGSSATLGFNKIRDSCQVIQQYGHMLTVDGTPEHDTQVCLKKIAEALTTVKADTAELEKIMKQFFGQPE</sequence>
<dbReference type="PANTHER" id="PTHR28242">
    <property type="entry name" value="PHOSPHORELAY INTERMEDIATE PROTEIN YPD1"/>
    <property type="match status" value="1"/>
</dbReference>